<evidence type="ECO:0000313" key="3">
    <source>
        <dbReference type="EMBL" id="MFC0180788.1"/>
    </source>
</evidence>
<evidence type="ECO:0000256" key="1">
    <source>
        <dbReference type="SAM" id="MobiDB-lite"/>
    </source>
</evidence>
<reference evidence="3 4" key="1">
    <citation type="submission" date="2024-09" db="EMBL/GenBank/DDBJ databases">
        <authorList>
            <person name="Sun Q."/>
            <person name="Mori K."/>
        </authorList>
    </citation>
    <scope>NUCLEOTIDE SEQUENCE [LARGE SCALE GENOMIC DNA]</scope>
    <source>
        <strain evidence="3 4">CCM 8545</strain>
    </source>
</reference>
<gene>
    <name evidence="3" type="ORF">ACFFIT_11965</name>
</gene>
<feature type="signal peptide" evidence="2">
    <location>
        <begin position="1"/>
        <end position="25"/>
    </location>
</feature>
<comment type="caution">
    <text evidence="3">The sequence shown here is derived from an EMBL/GenBank/DDBJ whole genome shotgun (WGS) entry which is preliminary data.</text>
</comment>
<sequence>MKQKMKKKVLLTSILSVLMVNSVLAKEHTHVVDKTIKGYYPSFDSVGTRIISSTTEKLRVGDIIAIPSDIDDDKFFKLNDKDGDPALKPGDGKKYDVAWWRVIPKEGYKWADDIDSGLTPVSSWDHVNATLINESAYVDIPEVSTSKALRIPPVKTGERIAFSITPETNYGDPARGLALYAPDLNFFWGNTDENQTPGNPPGGGDNPQNPNPPGGGGEGNGENPGGGGGDIGTSEVGEAVVNIYIDRNGNGLVDYGIDELLIGHPTVNTTYVADIKIVTEKDGEPVLRDLLEEEKESIKWHITNGDTVVTYVNGDEYDRVSSTYAFSTQTSNENADDKLRALPDHFSEQGTTISVSFSFNTDVIPE</sequence>
<organism evidence="3 4">
    <name type="scientific">Thorsellia kenyensis</name>
    <dbReference type="NCBI Taxonomy" id="1549888"/>
    <lineage>
        <taxon>Bacteria</taxon>
        <taxon>Pseudomonadati</taxon>
        <taxon>Pseudomonadota</taxon>
        <taxon>Gammaproteobacteria</taxon>
        <taxon>Enterobacterales</taxon>
        <taxon>Thorselliaceae</taxon>
        <taxon>Thorsellia</taxon>
    </lineage>
</organism>
<feature type="region of interest" description="Disordered" evidence="1">
    <location>
        <begin position="188"/>
        <end position="233"/>
    </location>
</feature>
<protein>
    <submittedName>
        <fullName evidence="3">Uncharacterized protein</fullName>
    </submittedName>
</protein>
<feature type="compositionally biased region" description="Gly residues" evidence="1">
    <location>
        <begin position="214"/>
        <end position="231"/>
    </location>
</feature>
<feature type="chain" id="PRO_5046319431" evidence="2">
    <location>
        <begin position="26"/>
        <end position="366"/>
    </location>
</feature>
<evidence type="ECO:0000313" key="4">
    <source>
        <dbReference type="Proteomes" id="UP001589758"/>
    </source>
</evidence>
<accession>A0ABV6CCS5</accession>
<keyword evidence="4" id="KW-1185">Reference proteome</keyword>
<dbReference type="RefSeq" id="WP_385877948.1">
    <property type="nucleotide sequence ID" value="NZ_JBHLXE010000108.1"/>
</dbReference>
<dbReference type="EMBL" id="JBHLXE010000108">
    <property type="protein sequence ID" value="MFC0180788.1"/>
    <property type="molecule type" value="Genomic_DNA"/>
</dbReference>
<proteinExistence type="predicted"/>
<dbReference type="Proteomes" id="UP001589758">
    <property type="component" value="Unassembled WGS sequence"/>
</dbReference>
<name>A0ABV6CCS5_9GAMM</name>
<evidence type="ECO:0000256" key="2">
    <source>
        <dbReference type="SAM" id="SignalP"/>
    </source>
</evidence>
<keyword evidence="2" id="KW-0732">Signal</keyword>